<reference evidence="1 2" key="1">
    <citation type="journal article" date="2022" name="DNA Res.">
        <title>Chromosomal-level genome assembly of the orchid tree Bauhinia variegata (Leguminosae; Cercidoideae) supports the allotetraploid origin hypothesis of Bauhinia.</title>
        <authorList>
            <person name="Zhong Y."/>
            <person name="Chen Y."/>
            <person name="Zheng D."/>
            <person name="Pang J."/>
            <person name="Liu Y."/>
            <person name="Luo S."/>
            <person name="Meng S."/>
            <person name="Qian L."/>
            <person name="Wei D."/>
            <person name="Dai S."/>
            <person name="Zhou R."/>
        </authorList>
    </citation>
    <scope>NUCLEOTIDE SEQUENCE [LARGE SCALE GENOMIC DNA]</scope>
    <source>
        <strain evidence="1">BV-YZ2020</strain>
    </source>
</reference>
<protein>
    <submittedName>
        <fullName evidence="1">Uncharacterized protein</fullName>
    </submittedName>
</protein>
<keyword evidence="2" id="KW-1185">Reference proteome</keyword>
<evidence type="ECO:0000313" key="1">
    <source>
        <dbReference type="EMBL" id="KAI4314864.1"/>
    </source>
</evidence>
<accession>A0ACB9LV79</accession>
<dbReference type="Proteomes" id="UP000828941">
    <property type="component" value="Chromosome 11"/>
</dbReference>
<comment type="caution">
    <text evidence="1">The sequence shown here is derived from an EMBL/GenBank/DDBJ whole genome shotgun (WGS) entry which is preliminary data.</text>
</comment>
<gene>
    <name evidence="1" type="ORF">L6164_027730</name>
</gene>
<name>A0ACB9LV79_BAUVA</name>
<organism evidence="1 2">
    <name type="scientific">Bauhinia variegata</name>
    <name type="common">Purple orchid tree</name>
    <name type="synonym">Phanera variegata</name>
    <dbReference type="NCBI Taxonomy" id="167791"/>
    <lineage>
        <taxon>Eukaryota</taxon>
        <taxon>Viridiplantae</taxon>
        <taxon>Streptophyta</taxon>
        <taxon>Embryophyta</taxon>
        <taxon>Tracheophyta</taxon>
        <taxon>Spermatophyta</taxon>
        <taxon>Magnoliopsida</taxon>
        <taxon>eudicotyledons</taxon>
        <taxon>Gunneridae</taxon>
        <taxon>Pentapetalae</taxon>
        <taxon>rosids</taxon>
        <taxon>fabids</taxon>
        <taxon>Fabales</taxon>
        <taxon>Fabaceae</taxon>
        <taxon>Cercidoideae</taxon>
        <taxon>Cercideae</taxon>
        <taxon>Bauhiniinae</taxon>
        <taxon>Bauhinia</taxon>
    </lineage>
</organism>
<dbReference type="EMBL" id="CM039436">
    <property type="protein sequence ID" value="KAI4314864.1"/>
    <property type="molecule type" value="Genomic_DNA"/>
</dbReference>
<proteinExistence type="predicted"/>
<evidence type="ECO:0000313" key="2">
    <source>
        <dbReference type="Proteomes" id="UP000828941"/>
    </source>
</evidence>
<sequence>MIGALAVLGFSLTVADHSDHILLWALGVSIAATYTFVAFFNIGLGPVTWVYSSEIFPLKLRAQGASIAVAVNRLTNAIVSMTFISIYKAITIGGAFFMFAGISAVAWVFFYVFLPETKGRSLEEMEALFSKKSSRGNAVNDSDPRQNV</sequence>